<organism evidence="1 2">
    <name type="scientific">Paraburkholderia antibiotica</name>
    <dbReference type="NCBI Taxonomy" id="2728839"/>
    <lineage>
        <taxon>Bacteria</taxon>
        <taxon>Pseudomonadati</taxon>
        <taxon>Pseudomonadota</taxon>
        <taxon>Betaproteobacteria</taxon>
        <taxon>Burkholderiales</taxon>
        <taxon>Burkholderiaceae</taxon>
        <taxon>Paraburkholderia</taxon>
    </lineage>
</organism>
<reference evidence="1 2" key="1">
    <citation type="submission" date="2020-04" db="EMBL/GenBank/DDBJ databases">
        <title>Paraburkholderia sp. G-4-1-8 isolated from soil.</title>
        <authorList>
            <person name="Dahal R.H."/>
        </authorList>
    </citation>
    <scope>NUCLEOTIDE SEQUENCE [LARGE SCALE GENOMIC DNA]</scope>
    <source>
        <strain evidence="1 2">G-4-1-8</strain>
    </source>
</reference>
<protein>
    <submittedName>
        <fullName evidence="1">Phosphate ABC transporter substrate-binding protein</fullName>
    </submittedName>
</protein>
<evidence type="ECO:0000313" key="1">
    <source>
        <dbReference type="EMBL" id="NML32596.1"/>
    </source>
</evidence>
<keyword evidence="2" id="KW-1185">Reference proteome</keyword>
<comment type="caution">
    <text evidence="1">The sequence shown here is derived from an EMBL/GenBank/DDBJ whole genome shotgun (WGS) entry which is preliminary data.</text>
</comment>
<dbReference type="EMBL" id="JABBFZ010000010">
    <property type="protein sequence ID" value="NML32596.1"/>
    <property type="molecule type" value="Genomic_DNA"/>
</dbReference>
<dbReference type="RefSeq" id="WP_169498854.1">
    <property type="nucleotide sequence ID" value="NZ_JABBFZ010000010.1"/>
</dbReference>
<dbReference type="Proteomes" id="UP000583127">
    <property type="component" value="Unassembled WGS sequence"/>
</dbReference>
<gene>
    <name evidence="1" type="ORF">HHL14_17345</name>
</gene>
<dbReference type="SUPFAM" id="SSF53850">
    <property type="entry name" value="Periplasmic binding protein-like II"/>
    <property type="match status" value="1"/>
</dbReference>
<proteinExistence type="predicted"/>
<evidence type="ECO:0000313" key="2">
    <source>
        <dbReference type="Proteomes" id="UP000583127"/>
    </source>
</evidence>
<sequence length="306" mass="33821">MNQPMKPQMKETDMTPLTAMMGTYKKTAPLKDGSVASPLVRLDFADVDTARKAFKDVVRGLKFDVAELAVVTFLQAYEAGKPYVMLPFVMNGMFHHKSILCRADDDLQPQNLAGKTVAMRSYPQTTPTWGRGILSDEYGVELDKVRWLTQEGAHVAEARDPEFVTRIDSTLSLEDMLRAGEVDAIIAGGALSGDPGIRTLIAEPKEAAAAAYRRTGVVPINHVVTIRKEIAETRIDLVREVFHMLLKSREASGELPPADGPDLQPVGFDALRPALETVIRYAHEQKLISRRYAVEELYGNVGKILD</sequence>
<name>A0A7X9X6X0_9BURK</name>
<dbReference type="AlphaFoldDB" id="A0A7X9X6X0"/>
<accession>A0A7X9X6X0</accession>